<proteinExistence type="predicted"/>
<comment type="caution">
    <text evidence="1">The sequence shown here is derived from an EMBL/GenBank/DDBJ whole genome shotgun (WGS) entry which is preliminary data.</text>
</comment>
<protein>
    <submittedName>
        <fullName evidence="1">Uncharacterized protein</fullName>
    </submittedName>
</protein>
<dbReference type="EMBL" id="JAYMYQ010000004">
    <property type="protein sequence ID" value="KAK7336700.1"/>
    <property type="molecule type" value="Genomic_DNA"/>
</dbReference>
<dbReference type="AlphaFoldDB" id="A0AAN9LII5"/>
<keyword evidence="2" id="KW-1185">Reference proteome</keyword>
<gene>
    <name evidence="1" type="ORF">VNO77_17246</name>
</gene>
<evidence type="ECO:0000313" key="2">
    <source>
        <dbReference type="Proteomes" id="UP001367508"/>
    </source>
</evidence>
<dbReference type="Proteomes" id="UP001367508">
    <property type="component" value="Unassembled WGS sequence"/>
</dbReference>
<accession>A0AAN9LII5</accession>
<name>A0AAN9LII5_CANGL</name>
<evidence type="ECO:0000313" key="1">
    <source>
        <dbReference type="EMBL" id="KAK7336700.1"/>
    </source>
</evidence>
<reference evidence="1 2" key="1">
    <citation type="submission" date="2024-01" db="EMBL/GenBank/DDBJ databases">
        <title>The genomes of 5 underutilized Papilionoideae crops provide insights into root nodulation and disease resistanc.</title>
        <authorList>
            <person name="Jiang F."/>
        </authorList>
    </citation>
    <scope>NUCLEOTIDE SEQUENCE [LARGE SCALE GENOMIC DNA]</scope>
    <source>
        <strain evidence="1">LVBAO_FW01</strain>
        <tissue evidence="1">Leaves</tissue>
    </source>
</reference>
<organism evidence="1 2">
    <name type="scientific">Canavalia gladiata</name>
    <name type="common">Sword bean</name>
    <name type="synonym">Dolichos gladiatus</name>
    <dbReference type="NCBI Taxonomy" id="3824"/>
    <lineage>
        <taxon>Eukaryota</taxon>
        <taxon>Viridiplantae</taxon>
        <taxon>Streptophyta</taxon>
        <taxon>Embryophyta</taxon>
        <taxon>Tracheophyta</taxon>
        <taxon>Spermatophyta</taxon>
        <taxon>Magnoliopsida</taxon>
        <taxon>eudicotyledons</taxon>
        <taxon>Gunneridae</taxon>
        <taxon>Pentapetalae</taxon>
        <taxon>rosids</taxon>
        <taxon>fabids</taxon>
        <taxon>Fabales</taxon>
        <taxon>Fabaceae</taxon>
        <taxon>Papilionoideae</taxon>
        <taxon>50 kb inversion clade</taxon>
        <taxon>NPAAA clade</taxon>
        <taxon>indigoferoid/millettioid clade</taxon>
        <taxon>Phaseoleae</taxon>
        <taxon>Canavalia</taxon>
    </lineage>
</organism>
<sequence length="68" mass="7645">MLSKSITTSTNETKQSLEGWAFAQLNACPFCCYNGNGVSKFEDKVEMSDKKEGWKDFTMIDNFGFALC</sequence>